<feature type="chain" id="PRO_5041962422" evidence="1">
    <location>
        <begin position="18"/>
        <end position="96"/>
    </location>
</feature>
<comment type="caution">
    <text evidence="2">The sequence shown here is derived from an EMBL/GenBank/DDBJ whole genome shotgun (WGS) entry which is preliminary data.</text>
</comment>
<sequence>MRAAIAILFTLAAAVTAAPNVNVLDARQACSYECACSSNTSDPNPKTQTCCASSGGTFDADVGRCTGLTVDGHTTYGSCCGPPGNVCFRSSPSCPP</sequence>
<gene>
    <name evidence="2" type="ORF">B0H66DRAFT_598790</name>
</gene>
<protein>
    <submittedName>
        <fullName evidence="2">Uncharacterized protein</fullName>
    </submittedName>
</protein>
<reference evidence="2" key="1">
    <citation type="journal article" date="2023" name="Mol. Phylogenet. Evol.">
        <title>Genome-scale phylogeny and comparative genomics of the fungal order Sordariales.</title>
        <authorList>
            <person name="Hensen N."/>
            <person name="Bonometti L."/>
            <person name="Westerberg I."/>
            <person name="Brannstrom I.O."/>
            <person name="Guillou S."/>
            <person name="Cros-Aarteil S."/>
            <person name="Calhoun S."/>
            <person name="Haridas S."/>
            <person name="Kuo A."/>
            <person name="Mondo S."/>
            <person name="Pangilinan J."/>
            <person name="Riley R."/>
            <person name="LaButti K."/>
            <person name="Andreopoulos B."/>
            <person name="Lipzen A."/>
            <person name="Chen C."/>
            <person name="Yan M."/>
            <person name="Daum C."/>
            <person name="Ng V."/>
            <person name="Clum A."/>
            <person name="Steindorff A."/>
            <person name="Ohm R.A."/>
            <person name="Martin F."/>
            <person name="Silar P."/>
            <person name="Natvig D.O."/>
            <person name="Lalanne C."/>
            <person name="Gautier V."/>
            <person name="Ament-Velasquez S.L."/>
            <person name="Kruys A."/>
            <person name="Hutchinson M.I."/>
            <person name="Powell A.J."/>
            <person name="Barry K."/>
            <person name="Miller A.N."/>
            <person name="Grigoriev I.V."/>
            <person name="Debuchy R."/>
            <person name="Gladieux P."/>
            <person name="Hiltunen Thoren M."/>
            <person name="Johannesson H."/>
        </authorList>
    </citation>
    <scope>NUCLEOTIDE SEQUENCE</scope>
    <source>
        <strain evidence="2">CBS 118394</strain>
    </source>
</reference>
<keyword evidence="3" id="KW-1185">Reference proteome</keyword>
<accession>A0AAE0IUE1</accession>
<evidence type="ECO:0000313" key="2">
    <source>
        <dbReference type="EMBL" id="KAK3331305.1"/>
    </source>
</evidence>
<name>A0AAE0IUE1_9PEZI</name>
<reference evidence="2" key="2">
    <citation type="submission" date="2023-06" db="EMBL/GenBank/DDBJ databases">
        <authorList>
            <consortium name="Lawrence Berkeley National Laboratory"/>
            <person name="Haridas S."/>
            <person name="Hensen N."/>
            <person name="Bonometti L."/>
            <person name="Westerberg I."/>
            <person name="Brannstrom I.O."/>
            <person name="Guillou S."/>
            <person name="Cros-Aarteil S."/>
            <person name="Calhoun S."/>
            <person name="Kuo A."/>
            <person name="Mondo S."/>
            <person name="Pangilinan J."/>
            <person name="Riley R."/>
            <person name="Labutti K."/>
            <person name="Andreopoulos B."/>
            <person name="Lipzen A."/>
            <person name="Chen C."/>
            <person name="Yanf M."/>
            <person name="Daum C."/>
            <person name="Ng V."/>
            <person name="Clum A."/>
            <person name="Steindorff A."/>
            <person name="Ohm R."/>
            <person name="Martin F."/>
            <person name="Silar P."/>
            <person name="Natvig D."/>
            <person name="Lalanne C."/>
            <person name="Gautier V."/>
            <person name="Ament-Velasquez S.L."/>
            <person name="Kruys A."/>
            <person name="Hutchinson M.I."/>
            <person name="Powell A.J."/>
            <person name="Barry K."/>
            <person name="Miller A.N."/>
            <person name="Grigoriev I.V."/>
            <person name="Debuchy R."/>
            <person name="Gladieux P."/>
            <person name="Thoren M.H."/>
            <person name="Johannesson H."/>
        </authorList>
    </citation>
    <scope>NUCLEOTIDE SEQUENCE</scope>
    <source>
        <strain evidence="2">CBS 118394</strain>
    </source>
</reference>
<dbReference type="AlphaFoldDB" id="A0AAE0IUE1"/>
<proteinExistence type="predicted"/>
<evidence type="ECO:0000256" key="1">
    <source>
        <dbReference type="SAM" id="SignalP"/>
    </source>
</evidence>
<organism evidence="2 3">
    <name type="scientific">Apodospora peruviana</name>
    <dbReference type="NCBI Taxonomy" id="516989"/>
    <lineage>
        <taxon>Eukaryota</taxon>
        <taxon>Fungi</taxon>
        <taxon>Dikarya</taxon>
        <taxon>Ascomycota</taxon>
        <taxon>Pezizomycotina</taxon>
        <taxon>Sordariomycetes</taxon>
        <taxon>Sordariomycetidae</taxon>
        <taxon>Sordariales</taxon>
        <taxon>Lasiosphaeriaceae</taxon>
        <taxon>Apodospora</taxon>
    </lineage>
</organism>
<dbReference type="EMBL" id="JAUEDM010000001">
    <property type="protein sequence ID" value="KAK3331305.1"/>
    <property type="molecule type" value="Genomic_DNA"/>
</dbReference>
<feature type="signal peptide" evidence="1">
    <location>
        <begin position="1"/>
        <end position="17"/>
    </location>
</feature>
<dbReference type="Proteomes" id="UP001283341">
    <property type="component" value="Unassembled WGS sequence"/>
</dbReference>
<evidence type="ECO:0000313" key="3">
    <source>
        <dbReference type="Proteomes" id="UP001283341"/>
    </source>
</evidence>
<keyword evidence="1" id="KW-0732">Signal</keyword>